<dbReference type="Gene3D" id="2.40.30.100">
    <property type="entry name" value="AF2212/PG0164-like"/>
    <property type="match status" value="1"/>
</dbReference>
<protein>
    <submittedName>
        <fullName evidence="1">DUF1905 domain-containing protein</fullName>
    </submittedName>
</protein>
<comment type="caution">
    <text evidence="1">The sequence shown here is derived from an EMBL/GenBank/DDBJ whole genome shotgun (WGS) entry which is preliminary data.</text>
</comment>
<dbReference type="EMBL" id="WAEL01000005">
    <property type="protein sequence ID" value="NID11392.1"/>
    <property type="molecule type" value="Genomic_DNA"/>
</dbReference>
<evidence type="ECO:0000313" key="2">
    <source>
        <dbReference type="Proteomes" id="UP000606008"/>
    </source>
</evidence>
<dbReference type="InterPro" id="IPR015018">
    <property type="entry name" value="DUF1905"/>
</dbReference>
<dbReference type="SUPFAM" id="SSF141694">
    <property type="entry name" value="AF2212/PG0164-like"/>
    <property type="match status" value="1"/>
</dbReference>
<evidence type="ECO:0000313" key="1">
    <source>
        <dbReference type="EMBL" id="NID11392.1"/>
    </source>
</evidence>
<dbReference type="RefSeq" id="WP_166692428.1">
    <property type="nucleotide sequence ID" value="NZ_WAEL01000005.1"/>
</dbReference>
<dbReference type="InterPro" id="IPR037079">
    <property type="entry name" value="AF2212/PG0164-like_sf"/>
</dbReference>
<reference evidence="1" key="1">
    <citation type="submission" date="2024-05" db="EMBL/GenBank/DDBJ databases">
        <authorList>
            <person name="Jung D.-H."/>
        </authorList>
    </citation>
    <scope>NUCLEOTIDE SEQUENCE</scope>
    <source>
        <strain evidence="1">JA-25</strain>
    </source>
</reference>
<dbReference type="Pfam" id="PF08922">
    <property type="entry name" value="DUF1905"/>
    <property type="match status" value="1"/>
</dbReference>
<dbReference type="Proteomes" id="UP000606008">
    <property type="component" value="Unassembled WGS sequence"/>
</dbReference>
<sequence>MPTSFTATLLKYGPNGEKTGWTYIAILSELAESLKPGQRTSFRIKGWLDTYPLRQVALIPIGDGTFVLPVNATMRRAIRKEEGATVHLSIEVDDEPFTQSADLLACLADDPDAQAYYDSLPPGHQRYYTNWIESAKTANTKAKRITQAITGFLMGMGYSEMIRYYKNRET</sequence>
<keyword evidence="2" id="KW-1185">Reference proteome</keyword>
<proteinExistence type="predicted"/>
<name>A0ABX0QK08_9BACT</name>
<accession>A0ABX0QK08</accession>
<organism evidence="1 2">
    <name type="scientific">Fibrivirga algicola</name>
    <dbReference type="NCBI Taxonomy" id="2950420"/>
    <lineage>
        <taxon>Bacteria</taxon>
        <taxon>Pseudomonadati</taxon>
        <taxon>Bacteroidota</taxon>
        <taxon>Cytophagia</taxon>
        <taxon>Cytophagales</taxon>
        <taxon>Spirosomataceae</taxon>
        <taxon>Fibrivirga</taxon>
    </lineage>
</organism>
<dbReference type="Pfam" id="PF13376">
    <property type="entry name" value="OmdA"/>
    <property type="match status" value="1"/>
</dbReference>
<gene>
    <name evidence="1" type="ORF">F7231_14555</name>
</gene>